<dbReference type="GO" id="GO:0003700">
    <property type="term" value="F:DNA-binding transcription factor activity"/>
    <property type="evidence" value="ECO:0007669"/>
    <property type="project" value="InterPro"/>
</dbReference>
<dbReference type="SUPFAM" id="SSF46689">
    <property type="entry name" value="Homeodomain-like"/>
    <property type="match status" value="2"/>
</dbReference>
<dbReference type="SMART" id="SM00342">
    <property type="entry name" value="HTH_ARAC"/>
    <property type="match status" value="1"/>
</dbReference>
<dbReference type="KEGG" id="cai:Caci_2492"/>
<keyword evidence="2" id="KW-0238">DNA-binding</keyword>
<dbReference type="RefSeq" id="WP_012786703.1">
    <property type="nucleotide sequence ID" value="NC_013131.1"/>
</dbReference>
<name>C7PXF7_CATAD</name>
<dbReference type="AlphaFoldDB" id="C7PXF7"/>
<dbReference type="PANTHER" id="PTHR46796">
    <property type="entry name" value="HTH-TYPE TRANSCRIPTIONAL ACTIVATOR RHAS-RELATED"/>
    <property type="match status" value="1"/>
</dbReference>
<organism evidence="5 6">
    <name type="scientific">Catenulispora acidiphila (strain DSM 44928 / JCM 14897 / NBRC 102108 / NRRL B-24433 / ID139908)</name>
    <dbReference type="NCBI Taxonomy" id="479433"/>
    <lineage>
        <taxon>Bacteria</taxon>
        <taxon>Bacillati</taxon>
        <taxon>Actinomycetota</taxon>
        <taxon>Actinomycetes</taxon>
        <taxon>Catenulisporales</taxon>
        <taxon>Catenulisporaceae</taxon>
        <taxon>Catenulispora</taxon>
    </lineage>
</organism>
<dbReference type="Pfam" id="PF12852">
    <property type="entry name" value="Cupin_6"/>
    <property type="match status" value="1"/>
</dbReference>
<dbReference type="InterPro" id="IPR050204">
    <property type="entry name" value="AraC_XylS_family_regulators"/>
</dbReference>
<dbReference type="HOGENOM" id="CLU_000445_81_0_11"/>
<dbReference type="InterPro" id="IPR032783">
    <property type="entry name" value="AraC_lig"/>
</dbReference>
<keyword evidence="6" id="KW-1185">Reference proteome</keyword>
<dbReference type="InterPro" id="IPR020449">
    <property type="entry name" value="Tscrpt_reg_AraC-type_HTH"/>
</dbReference>
<evidence type="ECO:0000256" key="3">
    <source>
        <dbReference type="ARBA" id="ARBA00023163"/>
    </source>
</evidence>
<accession>C7PXF7</accession>
<dbReference type="STRING" id="479433.Caci_2492"/>
<dbReference type="InParanoid" id="C7PXF7"/>
<protein>
    <submittedName>
        <fullName evidence="5">Transcriptional regulator, AraC family</fullName>
    </submittedName>
</protein>
<dbReference type="PROSITE" id="PS01124">
    <property type="entry name" value="HTH_ARAC_FAMILY_2"/>
    <property type="match status" value="1"/>
</dbReference>
<dbReference type="Gene3D" id="1.10.10.60">
    <property type="entry name" value="Homeodomain-like"/>
    <property type="match status" value="2"/>
</dbReference>
<evidence type="ECO:0000313" key="6">
    <source>
        <dbReference type="Proteomes" id="UP000000851"/>
    </source>
</evidence>
<dbReference type="Proteomes" id="UP000000851">
    <property type="component" value="Chromosome"/>
</dbReference>
<proteinExistence type="predicted"/>
<dbReference type="InterPro" id="IPR009057">
    <property type="entry name" value="Homeodomain-like_sf"/>
</dbReference>
<evidence type="ECO:0000256" key="2">
    <source>
        <dbReference type="ARBA" id="ARBA00023125"/>
    </source>
</evidence>
<dbReference type="eggNOG" id="COG2207">
    <property type="taxonomic scope" value="Bacteria"/>
</dbReference>
<dbReference type="GO" id="GO:0043565">
    <property type="term" value="F:sequence-specific DNA binding"/>
    <property type="evidence" value="ECO:0007669"/>
    <property type="project" value="InterPro"/>
</dbReference>
<dbReference type="PANTHER" id="PTHR46796:SF13">
    <property type="entry name" value="HTH-TYPE TRANSCRIPTIONAL ACTIVATOR RHAS"/>
    <property type="match status" value="1"/>
</dbReference>
<sequence>MDVLTDALTAMRSGQTRSARTEVRAPWGLRFGAIGGTAFHVLLRGRCWLLPPSGEPVEMAVGEVTLVRHGNSVALADDPATPLQDFRPAGWRPGQTIGRVDVEGSGERSLLLCGAYQLGRTRPHPLLAELPDLLLLRADETPGLAATVTLLGAELEHAQPGQDGVVPALVDALLLLILRGWIERSARADPARTDTAGTDTARTITALGWPGALTDPAISSALTDLHDDPGRAWTVAELGDRAGLSRSAFAQRFTALVGEPPLTYLTWWRMTIAGRMLRESDAPLSTVAQRVGYASEFAFAKAFKREFGIAPGRYRREVAEAA</sequence>
<dbReference type="PRINTS" id="PR00032">
    <property type="entry name" value="HTHARAC"/>
</dbReference>
<evidence type="ECO:0000259" key="4">
    <source>
        <dbReference type="PROSITE" id="PS01124"/>
    </source>
</evidence>
<dbReference type="InterPro" id="IPR018060">
    <property type="entry name" value="HTH_AraC"/>
</dbReference>
<dbReference type="Pfam" id="PF12833">
    <property type="entry name" value="HTH_18"/>
    <property type="match status" value="1"/>
</dbReference>
<keyword evidence="3" id="KW-0804">Transcription</keyword>
<keyword evidence="1" id="KW-0805">Transcription regulation</keyword>
<evidence type="ECO:0000313" key="5">
    <source>
        <dbReference type="EMBL" id="ACU71410.1"/>
    </source>
</evidence>
<dbReference type="OrthoDB" id="241790at2"/>
<feature type="domain" description="HTH araC/xylS-type" evidence="4">
    <location>
        <begin position="219"/>
        <end position="317"/>
    </location>
</feature>
<gene>
    <name evidence="5" type="ordered locus">Caci_2492</name>
</gene>
<evidence type="ECO:0000256" key="1">
    <source>
        <dbReference type="ARBA" id="ARBA00023015"/>
    </source>
</evidence>
<dbReference type="EMBL" id="CP001700">
    <property type="protein sequence ID" value="ACU71410.1"/>
    <property type="molecule type" value="Genomic_DNA"/>
</dbReference>
<reference evidence="5 6" key="1">
    <citation type="journal article" date="2009" name="Stand. Genomic Sci.">
        <title>Complete genome sequence of Catenulispora acidiphila type strain (ID 139908).</title>
        <authorList>
            <person name="Copeland A."/>
            <person name="Lapidus A."/>
            <person name="Glavina Del Rio T."/>
            <person name="Nolan M."/>
            <person name="Lucas S."/>
            <person name="Chen F."/>
            <person name="Tice H."/>
            <person name="Cheng J.F."/>
            <person name="Bruce D."/>
            <person name="Goodwin L."/>
            <person name="Pitluck S."/>
            <person name="Mikhailova N."/>
            <person name="Pati A."/>
            <person name="Ivanova N."/>
            <person name="Mavromatis K."/>
            <person name="Chen A."/>
            <person name="Palaniappan K."/>
            <person name="Chain P."/>
            <person name="Land M."/>
            <person name="Hauser L."/>
            <person name="Chang Y.J."/>
            <person name="Jeffries C.D."/>
            <person name="Chertkov O."/>
            <person name="Brettin T."/>
            <person name="Detter J.C."/>
            <person name="Han C."/>
            <person name="Ali Z."/>
            <person name="Tindall B.J."/>
            <person name="Goker M."/>
            <person name="Bristow J."/>
            <person name="Eisen J.A."/>
            <person name="Markowitz V."/>
            <person name="Hugenholtz P."/>
            <person name="Kyrpides N.C."/>
            <person name="Klenk H.P."/>
        </authorList>
    </citation>
    <scope>NUCLEOTIDE SEQUENCE [LARGE SCALE GENOMIC DNA]</scope>
    <source>
        <strain evidence="6">DSM 44928 / JCM 14897 / NBRC 102108 / NRRL B-24433 / ID139908</strain>
    </source>
</reference>